<evidence type="ECO:0000256" key="1">
    <source>
        <dbReference type="SAM" id="MobiDB-lite"/>
    </source>
</evidence>
<dbReference type="SMART" id="SM01349">
    <property type="entry name" value="TOG"/>
    <property type="match status" value="1"/>
</dbReference>
<evidence type="ECO:0000259" key="2">
    <source>
        <dbReference type="SMART" id="SM01349"/>
    </source>
</evidence>
<dbReference type="Pfam" id="PF08609">
    <property type="entry name" value="Fes1"/>
    <property type="match status" value="1"/>
</dbReference>
<dbReference type="PANTHER" id="PTHR19316">
    <property type="entry name" value="PROTEIN FOLDING REGULATOR"/>
    <property type="match status" value="1"/>
</dbReference>
<comment type="caution">
    <text evidence="3">The sequence shown here is derived from an EMBL/GenBank/DDBJ whole genome shotgun (WGS) entry which is preliminary data.</text>
</comment>
<evidence type="ECO:0000313" key="3">
    <source>
        <dbReference type="EMBL" id="KAG7560761.1"/>
    </source>
</evidence>
<name>A0A8T1ZRA1_9BRAS</name>
<dbReference type="PANTHER" id="PTHR19316:SF31">
    <property type="entry name" value="FES1B"/>
    <property type="match status" value="1"/>
</dbReference>
<dbReference type="GO" id="GO:0005783">
    <property type="term" value="C:endoplasmic reticulum"/>
    <property type="evidence" value="ECO:0007669"/>
    <property type="project" value="TreeGrafter"/>
</dbReference>
<dbReference type="InterPro" id="IPR034085">
    <property type="entry name" value="TOG"/>
</dbReference>
<protein>
    <submittedName>
        <fullName evidence="3">Armadillo-type fold</fullName>
    </submittedName>
</protein>
<dbReference type="GO" id="GO:0000774">
    <property type="term" value="F:adenyl-nucleotide exchange factor activity"/>
    <property type="evidence" value="ECO:0007669"/>
    <property type="project" value="TreeGrafter"/>
</dbReference>
<proteinExistence type="predicted"/>
<evidence type="ECO:0000313" key="4">
    <source>
        <dbReference type="Proteomes" id="UP000694240"/>
    </source>
</evidence>
<dbReference type="InterPro" id="IPR050693">
    <property type="entry name" value="Hsp70_NEF-Inhibitors"/>
</dbReference>
<feature type="region of interest" description="Disordered" evidence="1">
    <location>
        <begin position="374"/>
        <end position="393"/>
    </location>
</feature>
<gene>
    <name evidence="3" type="ORF">ISN45_Aa05g022560</name>
</gene>
<accession>A0A8T1ZRA1</accession>
<organism evidence="3 4">
    <name type="scientific">Arabidopsis thaliana x Arabidopsis arenosa</name>
    <dbReference type="NCBI Taxonomy" id="1240361"/>
    <lineage>
        <taxon>Eukaryota</taxon>
        <taxon>Viridiplantae</taxon>
        <taxon>Streptophyta</taxon>
        <taxon>Embryophyta</taxon>
        <taxon>Tracheophyta</taxon>
        <taxon>Spermatophyta</taxon>
        <taxon>Magnoliopsida</taxon>
        <taxon>eudicotyledons</taxon>
        <taxon>Gunneridae</taxon>
        <taxon>Pentapetalae</taxon>
        <taxon>rosids</taxon>
        <taxon>malvids</taxon>
        <taxon>Brassicales</taxon>
        <taxon>Brassicaceae</taxon>
        <taxon>Camelineae</taxon>
        <taxon>Arabidopsis</taxon>
    </lineage>
</organism>
<dbReference type="AlphaFoldDB" id="A0A8T1ZRA1"/>
<dbReference type="Proteomes" id="UP000694240">
    <property type="component" value="Chromosome 10"/>
</dbReference>
<dbReference type="FunFam" id="1.25.10.10:FF:000157">
    <property type="entry name" value="Hsp70-binding protein 1"/>
    <property type="match status" value="1"/>
</dbReference>
<dbReference type="InterPro" id="IPR013918">
    <property type="entry name" value="Nucleotide_exch_fac_Fes1"/>
</dbReference>
<keyword evidence="4" id="KW-1185">Reference proteome</keyword>
<feature type="domain" description="TOG" evidence="2">
    <location>
        <begin position="59"/>
        <end position="316"/>
    </location>
</feature>
<sequence>MANNGPNWDGLLKWSLSHSDGSSSSSRLSEEDRQWFMEAMQAHTIDSISRMKVISQIMKMPEQVLEAQGITPDDLEGSLLGSNGDYSVIQKNGPNRFLRTDTFIWTGMLDELQEHVESIDLANDLHSIGGLVPLLSYLVNSNAKIRAKSADVLTTVVQNNPRSQQLVMEANGFEPLLTNFIADPDIRVRTKALGAISSLIRNNQHGITAFRLANGYAGLRDALVSDTVRFQRKALNLIHYLLQESNSDCKIVRDLGFPRIMIHLASNQDFEVREFALRGLLELAREESDRNLDRADVNLRQLLEERTRSIIVMSDEDLCAAREERQLVDSLWTVCYDEPSHLRERGLVYLPSDDELAPDVVRDRFEPPLRAWAARRHDETSEPPVPLLLGPAP</sequence>
<reference evidence="3 4" key="1">
    <citation type="submission" date="2020-12" db="EMBL/GenBank/DDBJ databases">
        <title>Concerted genomic and epigenomic changes stabilize Arabidopsis allopolyploids.</title>
        <authorList>
            <person name="Chen Z."/>
        </authorList>
    </citation>
    <scope>NUCLEOTIDE SEQUENCE [LARGE SCALE GENOMIC DNA]</scope>
    <source>
        <strain evidence="3">Allo738</strain>
        <tissue evidence="3">Leaf</tissue>
    </source>
</reference>
<dbReference type="EMBL" id="JAEFBK010000010">
    <property type="protein sequence ID" value="KAG7560761.1"/>
    <property type="molecule type" value="Genomic_DNA"/>
</dbReference>